<dbReference type="InterPro" id="IPR001387">
    <property type="entry name" value="Cro/C1-type_HTH"/>
</dbReference>
<keyword evidence="3" id="KW-1185">Reference proteome</keyword>
<dbReference type="EMBL" id="BJFL01000022">
    <property type="protein sequence ID" value="GDY32202.1"/>
    <property type="molecule type" value="Genomic_DNA"/>
</dbReference>
<dbReference type="RefSeq" id="WP_137815241.1">
    <property type="nucleotide sequence ID" value="NZ_BJFL01000022.1"/>
</dbReference>
<organism evidence="2 3">
    <name type="scientific">Gandjariella thermophila</name>
    <dbReference type="NCBI Taxonomy" id="1931992"/>
    <lineage>
        <taxon>Bacteria</taxon>
        <taxon>Bacillati</taxon>
        <taxon>Actinomycetota</taxon>
        <taxon>Actinomycetes</taxon>
        <taxon>Pseudonocardiales</taxon>
        <taxon>Pseudonocardiaceae</taxon>
        <taxon>Gandjariella</taxon>
    </lineage>
</organism>
<protein>
    <submittedName>
        <fullName evidence="2">Transcriptional regulator</fullName>
    </submittedName>
</protein>
<dbReference type="SUPFAM" id="SSF47413">
    <property type="entry name" value="lambda repressor-like DNA-binding domains"/>
    <property type="match status" value="1"/>
</dbReference>
<evidence type="ECO:0000259" key="1">
    <source>
        <dbReference type="PROSITE" id="PS50943"/>
    </source>
</evidence>
<dbReference type="Pfam" id="PF19054">
    <property type="entry name" value="DUF5753"/>
    <property type="match status" value="1"/>
</dbReference>
<name>A0A4D4JA60_9PSEU</name>
<evidence type="ECO:0000313" key="3">
    <source>
        <dbReference type="Proteomes" id="UP000298860"/>
    </source>
</evidence>
<accession>A0A4D4JA60</accession>
<dbReference type="Proteomes" id="UP000298860">
    <property type="component" value="Unassembled WGS sequence"/>
</dbReference>
<dbReference type="SMART" id="SM00530">
    <property type="entry name" value="HTH_XRE"/>
    <property type="match status" value="1"/>
</dbReference>
<feature type="domain" description="HTH cro/C1-type" evidence="1">
    <location>
        <begin position="17"/>
        <end position="74"/>
    </location>
</feature>
<dbReference type="CDD" id="cd00093">
    <property type="entry name" value="HTH_XRE"/>
    <property type="match status" value="1"/>
</dbReference>
<sequence>MPEPNPTVKGRQLGTELRTLREGRRLTCQEAGRQVGMSASKISRIENGRRGARVEDVAALLALYRVHGRRREELLDLAREANDRGWWQRAYGDTLSARFRTYVGFEADAKLITNFESMLIPGLLQTAEYTRAVMRGLDVPEERIEGRVAARLARKSVLSREFPPQLVAIIDEPALRRPVGNTDIMLQQLGHLVTMATRPRIRVHVVPLSAGAHAGSDGPFVILDFDNAPIVHLENRTSSLFLEDPGYVKTYRKLVMSLIDLALDQRESVELIAGVARELGDR</sequence>
<dbReference type="Gene3D" id="1.10.260.40">
    <property type="entry name" value="lambda repressor-like DNA-binding domains"/>
    <property type="match status" value="1"/>
</dbReference>
<proteinExistence type="predicted"/>
<dbReference type="Pfam" id="PF13560">
    <property type="entry name" value="HTH_31"/>
    <property type="match status" value="1"/>
</dbReference>
<dbReference type="GO" id="GO:0003677">
    <property type="term" value="F:DNA binding"/>
    <property type="evidence" value="ECO:0007669"/>
    <property type="project" value="InterPro"/>
</dbReference>
<dbReference type="InterPro" id="IPR010982">
    <property type="entry name" value="Lambda_DNA-bd_dom_sf"/>
</dbReference>
<reference evidence="3" key="1">
    <citation type="submission" date="2019-04" db="EMBL/GenBank/DDBJ databases">
        <title>Draft genome sequence of Pseudonocardiaceae bacterium SL3-2-4.</title>
        <authorList>
            <person name="Ningsih F."/>
            <person name="Yokota A."/>
            <person name="Sakai Y."/>
            <person name="Nanatani K."/>
            <person name="Yabe S."/>
            <person name="Oetari A."/>
            <person name="Sjamsuridzal W."/>
        </authorList>
    </citation>
    <scope>NUCLEOTIDE SEQUENCE [LARGE SCALE GENOMIC DNA]</scope>
    <source>
        <strain evidence="3">SL3-2-4</strain>
    </source>
</reference>
<comment type="caution">
    <text evidence="2">The sequence shown here is derived from an EMBL/GenBank/DDBJ whole genome shotgun (WGS) entry which is preliminary data.</text>
</comment>
<evidence type="ECO:0000313" key="2">
    <source>
        <dbReference type="EMBL" id="GDY32202.1"/>
    </source>
</evidence>
<dbReference type="OrthoDB" id="3687959at2"/>
<dbReference type="AlphaFoldDB" id="A0A4D4JA60"/>
<dbReference type="PROSITE" id="PS50943">
    <property type="entry name" value="HTH_CROC1"/>
    <property type="match status" value="1"/>
</dbReference>
<dbReference type="InterPro" id="IPR043917">
    <property type="entry name" value="DUF5753"/>
</dbReference>
<gene>
    <name evidence="2" type="ORF">GTS_38350</name>
</gene>